<sequence length="71" mass="7941">MLFILSFASILSGQITCLLSASPNQPMALVPAVLFTLLSPSRVRLLTNAVCRLWRRAQKMHILNNPTLYEV</sequence>
<evidence type="ECO:0000313" key="3">
    <source>
        <dbReference type="Proteomes" id="UP000250140"/>
    </source>
</evidence>
<evidence type="ECO:0000313" key="2">
    <source>
        <dbReference type="EMBL" id="OCL12082.1"/>
    </source>
</evidence>
<evidence type="ECO:0008006" key="4">
    <source>
        <dbReference type="Google" id="ProtNLM"/>
    </source>
</evidence>
<gene>
    <name evidence="2" type="ORF">AOQ84DRAFT_352702</name>
</gene>
<dbReference type="EMBL" id="KV748928">
    <property type="protein sequence ID" value="OCL12082.1"/>
    <property type="molecule type" value="Genomic_DNA"/>
</dbReference>
<organism evidence="2 3">
    <name type="scientific">Glonium stellatum</name>
    <dbReference type="NCBI Taxonomy" id="574774"/>
    <lineage>
        <taxon>Eukaryota</taxon>
        <taxon>Fungi</taxon>
        <taxon>Dikarya</taxon>
        <taxon>Ascomycota</taxon>
        <taxon>Pezizomycotina</taxon>
        <taxon>Dothideomycetes</taxon>
        <taxon>Pleosporomycetidae</taxon>
        <taxon>Gloniales</taxon>
        <taxon>Gloniaceae</taxon>
        <taxon>Glonium</taxon>
    </lineage>
</organism>
<evidence type="ECO:0000256" key="1">
    <source>
        <dbReference type="SAM" id="SignalP"/>
    </source>
</evidence>
<name>A0A8E2F7N7_9PEZI</name>
<protein>
    <recommendedName>
        <fullName evidence="4">Secreted protein</fullName>
    </recommendedName>
</protein>
<reference evidence="2 3" key="1">
    <citation type="journal article" date="2016" name="Nat. Commun.">
        <title>Ectomycorrhizal ecology is imprinted in the genome of the dominant symbiotic fungus Cenococcum geophilum.</title>
        <authorList>
            <consortium name="DOE Joint Genome Institute"/>
            <person name="Peter M."/>
            <person name="Kohler A."/>
            <person name="Ohm R.A."/>
            <person name="Kuo A."/>
            <person name="Krutzmann J."/>
            <person name="Morin E."/>
            <person name="Arend M."/>
            <person name="Barry K.W."/>
            <person name="Binder M."/>
            <person name="Choi C."/>
            <person name="Clum A."/>
            <person name="Copeland A."/>
            <person name="Grisel N."/>
            <person name="Haridas S."/>
            <person name="Kipfer T."/>
            <person name="LaButti K."/>
            <person name="Lindquist E."/>
            <person name="Lipzen A."/>
            <person name="Maire R."/>
            <person name="Meier B."/>
            <person name="Mihaltcheva S."/>
            <person name="Molinier V."/>
            <person name="Murat C."/>
            <person name="Poggeler S."/>
            <person name="Quandt C.A."/>
            <person name="Sperisen C."/>
            <person name="Tritt A."/>
            <person name="Tisserant E."/>
            <person name="Crous P.W."/>
            <person name="Henrissat B."/>
            <person name="Nehls U."/>
            <person name="Egli S."/>
            <person name="Spatafora J.W."/>
            <person name="Grigoriev I.V."/>
            <person name="Martin F.M."/>
        </authorList>
    </citation>
    <scope>NUCLEOTIDE SEQUENCE [LARGE SCALE GENOMIC DNA]</scope>
    <source>
        <strain evidence="2 3">CBS 207.34</strain>
    </source>
</reference>
<dbReference type="Proteomes" id="UP000250140">
    <property type="component" value="Unassembled WGS sequence"/>
</dbReference>
<keyword evidence="1" id="KW-0732">Signal</keyword>
<proteinExistence type="predicted"/>
<dbReference type="AlphaFoldDB" id="A0A8E2F7N7"/>
<feature type="chain" id="PRO_5034021873" description="Secreted protein" evidence="1">
    <location>
        <begin position="21"/>
        <end position="71"/>
    </location>
</feature>
<accession>A0A8E2F7N7</accession>
<feature type="signal peptide" evidence="1">
    <location>
        <begin position="1"/>
        <end position="20"/>
    </location>
</feature>
<keyword evidence="3" id="KW-1185">Reference proteome</keyword>